<proteinExistence type="predicted"/>
<feature type="region of interest" description="Disordered" evidence="1">
    <location>
        <begin position="1"/>
        <end position="76"/>
    </location>
</feature>
<protein>
    <submittedName>
        <fullName evidence="2">Uncharacterized protein</fullName>
    </submittedName>
</protein>
<organism evidence="2 3">
    <name type="scientific">Cinchona calisaya</name>
    <dbReference type="NCBI Taxonomy" id="153742"/>
    <lineage>
        <taxon>Eukaryota</taxon>
        <taxon>Viridiplantae</taxon>
        <taxon>Streptophyta</taxon>
        <taxon>Embryophyta</taxon>
        <taxon>Tracheophyta</taxon>
        <taxon>Spermatophyta</taxon>
        <taxon>Magnoliopsida</taxon>
        <taxon>eudicotyledons</taxon>
        <taxon>Gunneridae</taxon>
        <taxon>Pentapetalae</taxon>
        <taxon>asterids</taxon>
        <taxon>lamiids</taxon>
        <taxon>Gentianales</taxon>
        <taxon>Rubiaceae</taxon>
        <taxon>Cinchonoideae</taxon>
        <taxon>Cinchoneae</taxon>
        <taxon>Cinchona</taxon>
    </lineage>
</organism>
<accession>A0ABD2YZ06</accession>
<dbReference type="PANTHER" id="PTHR33130:SF43">
    <property type="entry name" value="OS01G0688600 PROTEIN"/>
    <property type="match status" value="1"/>
</dbReference>
<evidence type="ECO:0000256" key="1">
    <source>
        <dbReference type="SAM" id="MobiDB-lite"/>
    </source>
</evidence>
<name>A0ABD2YZ06_9GENT</name>
<dbReference type="PANTHER" id="PTHR33130">
    <property type="entry name" value="PUTATIVE (DUF1639)-RELATED"/>
    <property type="match status" value="1"/>
</dbReference>
<sequence length="212" mass="23443">MASTPERGKKEKEKEKCSVPSPRTLHNFTLPSHLKWGSQKHLRCAKNNKGSTTKSAPITSSASAGGGSSSTTTTEVEAVREKLVSDLKVAEEEEEEEKEEKLPWTLRNRRGVSRNANYLESAFNTGNLLPNMAGGDSTSAEQQRPKFSLTLSKEEIETDFLLMTGAKPPRRPKKRTRALQKQVDGLFPGAWLSEVTPGNYKVPDVQESKSEK</sequence>
<evidence type="ECO:0000313" key="2">
    <source>
        <dbReference type="EMBL" id="KAL3512236.1"/>
    </source>
</evidence>
<dbReference type="InterPro" id="IPR012438">
    <property type="entry name" value="DUF1639"/>
</dbReference>
<feature type="compositionally biased region" description="Low complexity" evidence="1">
    <location>
        <begin position="59"/>
        <end position="74"/>
    </location>
</feature>
<dbReference type="Pfam" id="PF07797">
    <property type="entry name" value="DUF1639"/>
    <property type="match status" value="1"/>
</dbReference>
<feature type="compositionally biased region" description="Polar residues" evidence="1">
    <location>
        <begin position="48"/>
        <end position="58"/>
    </location>
</feature>
<gene>
    <name evidence="2" type="ORF">ACH5RR_024953</name>
</gene>
<reference evidence="2 3" key="1">
    <citation type="submission" date="2024-11" db="EMBL/GenBank/DDBJ databases">
        <title>A near-complete genome assembly of Cinchona calisaya.</title>
        <authorList>
            <person name="Lian D.C."/>
            <person name="Zhao X.W."/>
            <person name="Wei L."/>
        </authorList>
    </citation>
    <scope>NUCLEOTIDE SEQUENCE [LARGE SCALE GENOMIC DNA]</scope>
    <source>
        <tissue evidence="2">Nenye</tissue>
    </source>
</reference>
<feature type="compositionally biased region" description="Basic and acidic residues" evidence="1">
    <location>
        <begin position="1"/>
        <end position="17"/>
    </location>
</feature>
<evidence type="ECO:0000313" key="3">
    <source>
        <dbReference type="Proteomes" id="UP001630127"/>
    </source>
</evidence>
<comment type="caution">
    <text evidence="2">The sequence shown here is derived from an EMBL/GenBank/DDBJ whole genome shotgun (WGS) entry which is preliminary data.</text>
</comment>
<keyword evidence="3" id="KW-1185">Reference proteome</keyword>
<dbReference type="EMBL" id="JBJUIK010000011">
    <property type="protein sequence ID" value="KAL3512236.1"/>
    <property type="molecule type" value="Genomic_DNA"/>
</dbReference>
<dbReference type="AlphaFoldDB" id="A0ABD2YZ06"/>
<dbReference type="Proteomes" id="UP001630127">
    <property type="component" value="Unassembled WGS sequence"/>
</dbReference>